<keyword evidence="10" id="KW-0472">Membrane</keyword>
<accession>A0A1H3SS39</accession>
<organism evidence="12 13">
    <name type="scientific">Evansella caseinilytica</name>
    <dbReference type="NCBI Taxonomy" id="1503961"/>
    <lineage>
        <taxon>Bacteria</taxon>
        <taxon>Bacillati</taxon>
        <taxon>Bacillota</taxon>
        <taxon>Bacilli</taxon>
        <taxon>Bacillales</taxon>
        <taxon>Bacillaceae</taxon>
        <taxon>Evansella</taxon>
    </lineage>
</organism>
<keyword evidence="9" id="KW-0175">Coiled coil</keyword>
<evidence type="ECO:0000259" key="11">
    <source>
        <dbReference type="Pfam" id="PF07730"/>
    </source>
</evidence>
<evidence type="ECO:0000256" key="1">
    <source>
        <dbReference type="ARBA" id="ARBA00000085"/>
    </source>
</evidence>
<dbReference type="GO" id="GO:0016020">
    <property type="term" value="C:membrane"/>
    <property type="evidence" value="ECO:0007669"/>
    <property type="project" value="InterPro"/>
</dbReference>
<dbReference type="STRING" id="1503961.SAMN05421736_1122"/>
<dbReference type="PANTHER" id="PTHR24421:SF10">
    <property type="entry name" value="NITRATE_NITRITE SENSOR PROTEIN NARQ"/>
    <property type="match status" value="1"/>
</dbReference>
<dbReference type="PANTHER" id="PTHR24421">
    <property type="entry name" value="NITRATE/NITRITE SENSOR PROTEIN NARX-RELATED"/>
    <property type="match status" value="1"/>
</dbReference>
<dbReference type="CDD" id="cd16917">
    <property type="entry name" value="HATPase_UhpB-NarQ-NarX-like"/>
    <property type="match status" value="1"/>
</dbReference>
<evidence type="ECO:0000256" key="5">
    <source>
        <dbReference type="ARBA" id="ARBA00022741"/>
    </source>
</evidence>
<gene>
    <name evidence="12" type="ORF">SAMN05421736_1122</name>
</gene>
<dbReference type="InterPro" id="IPR011712">
    <property type="entry name" value="Sig_transdc_His_kin_sub3_dim/P"/>
</dbReference>
<dbReference type="Gene3D" id="3.30.565.10">
    <property type="entry name" value="Histidine kinase-like ATPase, C-terminal domain"/>
    <property type="match status" value="1"/>
</dbReference>
<evidence type="ECO:0000256" key="9">
    <source>
        <dbReference type="SAM" id="Coils"/>
    </source>
</evidence>
<dbReference type="Gene3D" id="1.20.5.1930">
    <property type="match status" value="1"/>
</dbReference>
<proteinExistence type="predicted"/>
<evidence type="ECO:0000256" key="10">
    <source>
        <dbReference type="SAM" id="Phobius"/>
    </source>
</evidence>
<name>A0A1H3SS39_9BACI</name>
<evidence type="ECO:0000313" key="13">
    <source>
        <dbReference type="Proteomes" id="UP000198935"/>
    </source>
</evidence>
<feature type="transmembrane region" description="Helical" evidence="10">
    <location>
        <begin position="80"/>
        <end position="99"/>
    </location>
</feature>
<dbReference type="GO" id="GO:0000155">
    <property type="term" value="F:phosphorelay sensor kinase activity"/>
    <property type="evidence" value="ECO:0007669"/>
    <property type="project" value="InterPro"/>
</dbReference>
<feature type="transmembrane region" description="Helical" evidence="10">
    <location>
        <begin position="29"/>
        <end position="48"/>
    </location>
</feature>
<keyword evidence="10" id="KW-1133">Transmembrane helix</keyword>
<evidence type="ECO:0000256" key="4">
    <source>
        <dbReference type="ARBA" id="ARBA00022679"/>
    </source>
</evidence>
<evidence type="ECO:0000256" key="3">
    <source>
        <dbReference type="ARBA" id="ARBA00022553"/>
    </source>
</evidence>
<evidence type="ECO:0000256" key="8">
    <source>
        <dbReference type="ARBA" id="ARBA00023012"/>
    </source>
</evidence>
<feature type="domain" description="Signal transduction histidine kinase subgroup 3 dimerisation and phosphoacceptor" evidence="11">
    <location>
        <begin position="209"/>
        <end position="271"/>
    </location>
</feature>
<reference evidence="13" key="1">
    <citation type="submission" date="2016-10" db="EMBL/GenBank/DDBJ databases">
        <authorList>
            <person name="Varghese N."/>
            <person name="Submissions S."/>
        </authorList>
    </citation>
    <scope>NUCLEOTIDE SEQUENCE [LARGE SCALE GENOMIC DNA]</scope>
    <source>
        <strain evidence="13">SP</strain>
    </source>
</reference>
<keyword evidence="7" id="KW-0067">ATP-binding</keyword>
<dbReference type="Pfam" id="PF07730">
    <property type="entry name" value="HisKA_3"/>
    <property type="match status" value="1"/>
</dbReference>
<evidence type="ECO:0000256" key="7">
    <source>
        <dbReference type="ARBA" id="ARBA00022840"/>
    </source>
</evidence>
<evidence type="ECO:0000256" key="2">
    <source>
        <dbReference type="ARBA" id="ARBA00012438"/>
    </source>
</evidence>
<feature type="coiled-coil region" evidence="9">
    <location>
        <begin position="177"/>
        <end position="211"/>
    </location>
</feature>
<keyword evidence="3" id="KW-0597">Phosphoprotein</keyword>
<keyword evidence="4" id="KW-0808">Transferase</keyword>
<keyword evidence="10" id="KW-0812">Transmembrane</keyword>
<dbReference type="EMBL" id="FNPI01000012">
    <property type="protein sequence ID" value="SDZ40913.1"/>
    <property type="molecule type" value="Genomic_DNA"/>
</dbReference>
<dbReference type="AlphaFoldDB" id="A0A1H3SS39"/>
<dbReference type="GO" id="GO:0005524">
    <property type="term" value="F:ATP binding"/>
    <property type="evidence" value="ECO:0007669"/>
    <property type="project" value="UniProtKB-KW"/>
</dbReference>
<feature type="transmembrane region" description="Helical" evidence="10">
    <location>
        <begin position="54"/>
        <end position="73"/>
    </location>
</feature>
<dbReference type="InterPro" id="IPR050482">
    <property type="entry name" value="Sensor_HK_TwoCompSys"/>
</dbReference>
<evidence type="ECO:0000313" key="12">
    <source>
        <dbReference type="EMBL" id="SDZ40913.1"/>
    </source>
</evidence>
<keyword evidence="6 12" id="KW-0418">Kinase</keyword>
<dbReference type="EC" id="2.7.13.3" evidence="2"/>
<evidence type="ECO:0000256" key="6">
    <source>
        <dbReference type="ARBA" id="ARBA00022777"/>
    </source>
</evidence>
<sequence length="414" mass="46448">MIAERLIRRTVGRAAWFRTKEGDREMRSFWIWLLLLGLTWIFALDHFTAALTEMPLRILGTAVFFALFFLAPLFRKKQGIFLLLFIAAAVLAVVVLWPESADAEANPYSLLIYSILAGKAVYRLSARPAAGVGVLLFSGALAPGIAGYPSFSPVFVSVYAVVLGAAFAVYRSISVREEELTVRNEALLSEYRKMKRRIATDEKLAREEERAQIARDIHDSVGHKLTALLMQLEVFRMQTDKKTKERLHGLKMLAKESLEETRSAVKTLKQDDAGGLSAVISLIRKLEAESFIRIEFSVKHGAFSAPLSNEQAIAVYRAVQEALTNIMRHSDVKEAEILFEAPAGSIFYFEVSNPASGDMPFQEGFGLAAMRERMEYAGGQLDIFRRNERFVIRGKLPLLQKKRREVSNDSDSFG</sequence>
<comment type="catalytic activity">
    <reaction evidence="1">
        <text>ATP + protein L-histidine = ADP + protein N-phospho-L-histidine.</text>
        <dbReference type="EC" id="2.7.13.3"/>
    </reaction>
</comment>
<feature type="transmembrane region" description="Helical" evidence="10">
    <location>
        <begin position="154"/>
        <end position="173"/>
    </location>
</feature>
<dbReference type="GO" id="GO:0046983">
    <property type="term" value="F:protein dimerization activity"/>
    <property type="evidence" value="ECO:0007669"/>
    <property type="project" value="InterPro"/>
</dbReference>
<keyword evidence="13" id="KW-1185">Reference proteome</keyword>
<dbReference type="InterPro" id="IPR036890">
    <property type="entry name" value="HATPase_C_sf"/>
</dbReference>
<protein>
    <recommendedName>
        <fullName evidence="2">histidine kinase</fullName>
        <ecNumber evidence="2">2.7.13.3</ecNumber>
    </recommendedName>
</protein>
<dbReference type="Proteomes" id="UP000198935">
    <property type="component" value="Unassembled WGS sequence"/>
</dbReference>
<keyword evidence="5" id="KW-0547">Nucleotide-binding</keyword>
<keyword evidence="8" id="KW-0902">Two-component regulatory system</keyword>